<protein>
    <submittedName>
        <fullName evidence="2">GTPase, probable translation factor</fullName>
    </submittedName>
</protein>
<evidence type="ECO:0000313" key="3">
    <source>
        <dbReference type="Proteomes" id="UP000218542"/>
    </source>
</evidence>
<dbReference type="PANTHER" id="PTHR23305">
    <property type="entry name" value="OBG GTPASE FAMILY"/>
    <property type="match status" value="1"/>
</dbReference>
<dbReference type="Proteomes" id="UP000218542">
    <property type="component" value="Unassembled WGS sequence"/>
</dbReference>
<dbReference type="InterPro" id="IPR027417">
    <property type="entry name" value="P-loop_NTPase"/>
</dbReference>
<dbReference type="InterPro" id="IPR012676">
    <property type="entry name" value="TGS-like"/>
</dbReference>
<dbReference type="InterPro" id="IPR013029">
    <property type="entry name" value="YchF_C"/>
</dbReference>
<dbReference type="Gene3D" id="3.40.50.300">
    <property type="entry name" value="P-loop containing nucleotide triphosphate hydrolases"/>
    <property type="match status" value="1"/>
</dbReference>
<proteinExistence type="predicted"/>
<reference evidence="3" key="1">
    <citation type="journal article" date="2017" name="Environ. Microbiol. Rep.">
        <title>Genetic Diversity of Marine Anaerobic Ammonium-Oxidizing Bacteria as Revealed by Genomic and Proteomic Analyses of 'Candidatus Scalindua japonica'.</title>
        <authorList>
            <person name="Oshiki M."/>
            <person name="Mizuto K."/>
            <person name="Kimura Z."/>
            <person name="Kindaichi T."/>
            <person name="Satoh H."/>
            <person name="Okabe S."/>
        </authorList>
    </citation>
    <scope>NUCLEOTIDE SEQUENCE [LARGE SCALE GENOMIC DNA]</scope>
    <source>
        <strain evidence="3">husup-a2</strain>
    </source>
</reference>
<organism evidence="2 3">
    <name type="scientific">Candidatus Scalindua japonica</name>
    <dbReference type="NCBI Taxonomy" id="1284222"/>
    <lineage>
        <taxon>Bacteria</taxon>
        <taxon>Pseudomonadati</taxon>
        <taxon>Planctomycetota</taxon>
        <taxon>Candidatus Brocadiia</taxon>
        <taxon>Candidatus Brocadiales</taxon>
        <taxon>Candidatus Scalinduaceae</taxon>
        <taxon>Candidatus Scalindua</taxon>
    </lineage>
</organism>
<feature type="domain" description="TGS" evidence="1">
    <location>
        <begin position="144"/>
        <end position="227"/>
    </location>
</feature>
<dbReference type="PROSITE" id="PS51880">
    <property type="entry name" value="TGS"/>
    <property type="match status" value="1"/>
</dbReference>
<dbReference type="OrthoDB" id="9807318at2"/>
<dbReference type="Pfam" id="PF06071">
    <property type="entry name" value="YchF-GTPase_C"/>
    <property type="match status" value="1"/>
</dbReference>
<name>A0A286TVL6_9BACT</name>
<dbReference type="PANTHER" id="PTHR23305:SF18">
    <property type="entry name" value="OBG-TYPE G DOMAIN-CONTAINING PROTEIN"/>
    <property type="match status" value="1"/>
</dbReference>
<dbReference type="InterPro" id="IPR004095">
    <property type="entry name" value="TGS"/>
</dbReference>
<keyword evidence="3" id="KW-1185">Reference proteome</keyword>
<dbReference type="SUPFAM" id="SSF81271">
    <property type="entry name" value="TGS-like"/>
    <property type="match status" value="1"/>
</dbReference>
<evidence type="ECO:0000313" key="2">
    <source>
        <dbReference type="EMBL" id="GAX59938.1"/>
    </source>
</evidence>
<dbReference type="GO" id="GO:0005737">
    <property type="term" value="C:cytoplasm"/>
    <property type="evidence" value="ECO:0007669"/>
    <property type="project" value="TreeGrafter"/>
</dbReference>
<dbReference type="RefSeq" id="WP_096893078.1">
    <property type="nucleotide sequence ID" value="NZ_BAOS01000005.1"/>
</dbReference>
<dbReference type="InterPro" id="IPR012675">
    <property type="entry name" value="Beta-grasp_dom_sf"/>
</dbReference>
<dbReference type="GO" id="GO:0016887">
    <property type="term" value="F:ATP hydrolysis activity"/>
    <property type="evidence" value="ECO:0007669"/>
    <property type="project" value="TreeGrafter"/>
</dbReference>
<comment type="caution">
    <text evidence="2">The sequence shown here is derived from an EMBL/GenBank/DDBJ whole genome shotgun (WGS) entry which is preliminary data.</text>
</comment>
<dbReference type="AlphaFoldDB" id="A0A286TVL6"/>
<sequence length="229" mass="26060">MKIGFTGIDLPEGKTKYKDEKLIALEAKDNAKKVSPFFAEFIKDEFVHSEAIVVPKSNIIDLLILDMDKLETRMSKLEDGEEKNLMTKCMELLELEKPLCDVDFNDQEIELLTAIAPVSFKPVVQIEGSEDINTIIFLALEKANQMFFYTSGPKESHAWLVQKNSEIIACAEKIHSDLARGFIKGDVVSFEDYMNCHNFNDCKSKGVAKLVDRDYKVQPNDIIEIRFNV</sequence>
<evidence type="ECO:0000259" key="1">
    <source>
        <dbReference type="PROSITE" id="PS51880"/>
    </source>
</evidence>
<accession>A0A286TVL6</accession>
<dbReference type="EMBL" id="BAOS01000005">
    <property type="protein sequence ID" value="GAX59938.1"/>
    <property type="molecule type" value="Genomic_DNA"/>
</dbReference>
<dbReference type="Gene3D" id="3.10.20.30">
    <property type="match status" value="1"/>
</dbReference>
<gene>
    <name evidence="2" type="ORF">SCALIN_C05_0023</name>
</gene>